<evidence type="ECO:0000256" key="1">
    <source>
        <dbReference type="SAM" id="MobiDB-lite"/>
    </source>
</evidence>
<evidence type="ECO:0000313" key="4">
    <source>
        <dbReference type="WBParaSite" id="HCON_00045820-00002"/>
    </source>
</evidence>
<dbReference type="WBParaSite" id="HCON_00045820-00002">
    <property type="protein sequence ID" value="HCON_00045820-00002"/>
    <property type="gene ID" value="HCON_00045820"/>
</dbReference>
<accession>A0A7I4Y2D0</accession>
<feature type="region of interest" description="Disordered" evidence="1">
    <location>
        <begin position="176"/>
        <end position="223"/>
    </location>
</feature>
<keyword evidence="2" id="KW-0812">Transmembrane</keyword>
<proteinExistence type="predicted"/>
<evidence type="ECO:0000256" key="2">
    <source>
        <dbReference type="SAM" id="Phobius"/>
    </source>
</evidence>
<feature type="transmembrane region" description="Helical" evidence="2">
    <location>
        <begin position="102"/>
        <end position="122"/>
    </location>
</feature>
<sequence>MCDALAELGEEGNEDYQVFDLFAVLITFAVYAIAHYYYGPSLQTSVPAAALFLFAVAFPTGTIGLLYERANLLVIYNTRISIIVIWSITWMIISMMSNTGTLSLAVALFWFLATVFYFWGLFVTSKALTYITTHYRGYDDVDPDRVQFIEQMLRNMIDEIKQRELDIAAGALPVPVPSVGTPAPEEEPDMTARGASESVQASEKGKRPAAAGSVIVHESSQSD</sequence>
<feature type="transmembrane region" description="Helical" evidence="2">
    <location>
        <begin position="44"/>
        <end position="67"/>
    </location>
</feature>
<protein>
    <submittedName>
        <fullName evidence="4">Transmembrane protein</fullName>
    </submittedName>
</protein>
<reference evidence="4" key="1">
    <citation type="submission" date="2020-12" db="UniProtKB">
        <authorList>
            <consortium name="WormBaseParasite"/>
        </authorList>
    </citation>
    <scope>IDENTIFICATION</scope>
    <source>
        <strain evidence="4">MHco3</strain>
    </source>
</reference>
<organism evidence="3 4">
    <name type="scientific">Haemonchus contortus</name>
    <name type="common">Barber pole worm</name>
    <dbReference type="NCBI Taxonomy" id="6289"/>
    <lineage>
        <taxon>Eukaryota</taxon>
        <taxon>Metazoa</taxon>
        <taxon>Ecdysozoa</taxon>
        <taxon>Nematoda</taxon>
        <taxon>Chromadorea</taxon>
        <taxon>Rhabditida</taxon>
        <taxon>Rhabditina</taxon>
        <taxon>Rhabditomorpha</taxon>
        <taxon>Strongyloidea</taxon>
        <taxon>Trichostrongylidae</taxon>
        <taxon>Haemonchus</taxon>
    </lineage>
</organism>
<keyword evidence="2" id="KW-1133">Transmembrane helix</keyword>
<keyword evidence="3" id="KW-1185">Reference proteome</keyword>
<feature type="transmembrane region" description="Helical" evidence="2">
    <location>
        <begin position="74"/>
        <end position="96"/>
    </location>
</feature>
<keyword evidence="2" id="KW-0472">Membrane</keyword>
<feature type="transmembrane region" description="Helical" evidence="2">
    <location>
        <begin position="18"/>
        <end position="38"/>
    </location>
</feature>
<dbReference type="OrthoDB" id="5857790at2759"/>
<name>A0A7I4Y2D0_HAECO</name>
<dbReference type="AlphaFoldDB" id="A0A7I4Y2D0"/>
<evidence type="ECO:0000313" key="3">
    <source>
        <dbReference type="Proteomes" id="UP000025227"/>
    </source>
</evidence>
<dbReference type="Proteomes" id="UP000025227">
    <property type="component" value="Unplaced"/>
</dbReference>